<dbReference type="Gene3D" id="1.10.1200.10">
    <property type="entry name" value="ACP-like"/>
    <property type="match status" value="1"/>
</dbReference>
<feature type="domain" description="Carrier" evidence="10">
    <location>
        <begin position="1"/>
        <end position="74"/>
    </location>
</feature>
<reference evidence="11 12" key="1">
    <citation type="submission" date="2011-10" db="EMBL/GenBank/DDBJ databases">
        <title>The Genome Sequence of Lachnospiraceae bacterium ACC2.</title>
        <authorList>
            <consortium name="The Broad Institute Genome Sequencing Platform"/>
            <person name="Earl A."/>
            <person name="Ward D."/>
            <person name="Feldgarden M."/>
            <person name="Gevers D."/>
            <person name="Sizova M."/>
            <person name="Hazen A."/>
            <person name="Epstein S."/>
            <person name="Young S.K."/>
            <person name="Zeng Q."/>
            <person name="Gargeya S."/>
            <person name="Fitzgerald M."/>
            <person name="Haas B."/>
            <person name="Abouelleil A."/>
            <person name="Alvarado L."/>
            <person name="Arachchi H.M."/>
            <person name="Berlin A."/>
            <person name="Brown A."/>
            <person name="Chapman S.B."/>
            <person name="Chen Z."/>
            <person name="Dunbar C."/>
            <person name="Freedman E."/>
            <person name="Gearin G."/>
            <person name="Goldberg J."/>
            <person name="Griggs A."/>
            <person name="Gujja S."/>
            <person name="Heiman D."/>
            <person name="Howarth C."/>
            <person name="Larson L."/>
            <person name="Lui A."/>
            <person name="MacDonald P.J.P."/>
            <person name="Montmayeur A."/>
            <person name="Murphy C."/>
            <person name="Neiman D."/>
            <person name="Pearson M."/>
            <person name="Priest M."/>
            <person name="Roberts A."/>
            <person name="Saif S."/>
            <person name="Shea T."/>
            <person name="Shenoy N."/>
            <person name="Sisk P."/>
            <person name="Stolte C."/>
            <person name="Sykes S."/>
            <person name="Wortman J."/>
            <person name="Nusbaum C."/>
            <person name="Birren B."/>
        </authorList>
    </citation>
    <scope>NUCLEOTIDE SEQUENCE [LARGE SCALE GENOMIC DNA]</scope>
    <source>
        <strain evidence="11 12">ACC2</strain>
    </source>
</reference>
<comment type="function">
    <text evidence="7 9">Carrier of the growing fatty acid chain in fatty acid biosynthesis.</text>
</comment>
<dbReference type="NCBIfam" id="NF002150">
    <property type="entry name" value="PRK00982.1-4"/>
    <property type="match status" value="1"/>
</dbReference>
<accession>A0AA36Y3T4</accession>
<comment type="pathway">
    <text evidence="7 9">Lipid metabolism; fatty acid biosynthesis.</text>
</comment>
<evidence type="ECO:0000256" key="6">
    <source>
        <dbReference type="ARBA" id="ARBA00023160"/>
    </source>
</evidence>
<dbReference type="GO" id="GO:0005829">
    <property type="term" value="C:cytosol"/>
    <property type="evidence" value="ECO:0007669"/>
    <property type="project" value="TreeGrafter"/>
</dbReference>
<dbReference type="NCBIfam" id="TIGR00517">
    <property type="entry name" value="acyl_carrier"/>
    <property type="match status" value="1"/>
</dbReference>
<evidence type="ECO:0000256" key="1">
    <source>
        <dbReference type="ARBA" id="ARBA00022450"/>
    </source>
</evidence>
<dbReference type="Pfam" id="PF00550">
    <property type="entry name" value="PP-binding"/>
    <property type="match status" value="1"/>
</dbReference>
<dbReference type="GO" id="GO:0000035">
    <property type="term" value="F:acyl binding"/>
    <property type="evidence" value="ECO:0007669"/>
    <property type="project" value="TreeGrafter"/>
</dbReference>
<dbReference type="SUPFAM" id="SSF47336">
    <property type="entry name" value="ACP-like"/>
    <property type="match status" value="1"/>
</dbReference>
<evidence type="ECO:0000256" key="4">
    <source>
        <dbReference type="ARBA" id="ARBA00022832"/>
    </source>
</evidence>
<dbReference type="PANTHER" id="PTHR20863:SF76">
    <property type="entry name" value="CARRIER DOMAIN-CONTAINING PROTEIN"/>
    <property type="match status" value="1"/>
</dbReference>
<name>A0AA36Y3T4_9FIRM</name>
<dbReference type="NCBIfam" id="NF009104">
    <property type="entry name" value="PRK12449.1"/>
    <property type="match status" value="1"/>
</dbReference>
<evidence type="ECO:0000313" key="11">
    <source>
        <dbReference type="EMBL" id="EHO15871.1"/>
    </source>
</evidence>
<proteinExistence type="inferred from homology"/>
<comment type="PTM">
    <text evidence="7">4'-phosphopantetheine is transferred from CoA to a specific serine of apo-ACP by AcpS. This modification is essential for activity because fatty acids are bound in thioester linkage to the sulfhydryl of the prosthetic group.</text>
</comment>
<evidence type="ECO:0000313" key="12">
    <source>
        <dbReference type="Proteomes" id="UP000018466"/>
    </source>
</evidence>
<dbReference type="GO" id="GO:0016020">
    <property type="term" value="C:membrane"/>
    <property type="evidence" value="ECO:0007669"/>
    <property type="project" value="GOC"/>
</dbReference>
<dbReference type="PANTHER" id="PTHR20863">
    <property type="entry name" value="ACYL CARRIER PROTEIN"/>
    <property type="match status" value="1"/>
</dbReference>
<evidence type="ECO:0000256" key="7">
    <source>
        <dbReference type="HAMAP-Rule" id="MF_01217"/>
    </source>
</evidence>
<keyword evidence="1 7" id="KW-0596">Phosphopantetheine</keyword>
<comment type="subcellular location">
    <subcellularLocation>
        <location evidence="7">Cytoplasm</location>
    </subcellularLocation>
</comment>
<evidence type="ECO:0000256" key="8">
    <source>
        <dbReference type="NCBIfam" id="TIGR00517"/>
    </source>
</evidence>
<dbReference type="GO" id="GO:0000036">
    <property type="term" value="F:acyl carrier activity"/>
    <property type="evidence" value="ECO:0007669"/>
    <property type="project" value="UniProtKB-UniRule"/>
</dbReference>
<keyword evidence="2 7" id="KW-0444">Lipid biosynthesis</keyword>
<dbReference type="InterPro" id="IPR036736">
    <property type="entry name" value="ACP-like_sf"/>
</dbReference>
<sequence>MFEKVKQMIAEQLSADENSITEETSFKDDLGADSLDLFQLVMAMEDEFKVEIPSEDLEKLNTVGDVMKYLKDKGVEE</sequence>
<protein>
    <recommendedName>
        <fullName evidence="7 8">Acyl carrier protein</fullName>
        <shortName evidence="7">ACP</shortName>
    </recommendedName>
</protein>
<dbReference type="PROSITE" id="PS50075">
    <property type="entry name" value="CARRIER"/>
    <property type="match status" value="1"/>
</dbReference>
<keyword evidence="5 7" id="KW-0443">Lipid metabolism</keyword>
<evidence type="ECO:0000256" key="2">
    <source>
        <dbReference type="ARBA" id="ARBA00022516"/>
    </source>
</evidence>
<dbReference type="InterPro" id="IPR009081">
    <property type="entry name" value="PP-bd_ACP"/>
</dbReference>
<evidence type="ECO:0000256" key="3">
    <source>
        <dbReference type="ARBA" id="ARBA00022553"/>
    </source>
</evidence>
<gene>
    <name evidence="7" type="primary">acpP</name>
    <name evidence="11" type="ORF">HMPREF9623_01782</name>
</gene>
<comment type="caution">
    <text evidence="11">The sequence shown here is derived from an EMBL/GenBank/DDBJ whole genome shotgun (WGS) entry which is preliminary data.</text>
</comment>
<keyword evidence="3 7" id="KW-0597">Phosphoprotein</keyword>
<dbReference type="RefSeq" id="WP_009533600.1">
    <property type="nucleotide sequence ID" value="NZ_CAJPPX010000002.1"/>
</dbReference>
<evidence type="ECO:0000256" key="9">
    <source>
        <dbReference type="RuleBase" id="RU003545"/>
    </source>
</evidence>
<evidence type="ECO:0000259" key="10">
    <source>
        <dbReference type="PROSITE" id="PS50075"/>
    </source>
</evidence>
<comment type="PTM">
    <text evidence="9">4'-phosphopantetheine is transferred from CoA to a specific serine of apo-ACP by acpS.</text>
</comment>
<evidence type="ECO:0000256" key="5">
    <source>
        <dbReference type="ARBA" id="ARBA00023098"/>
    </source>
</evidence>
<keyword evidence="12" id="KW-1185">Reference proteome</keyword>
<dbReference type="NCBIfam" id="NF002148">
    <property type="entry name" value="PRK00982.1-2"/>
    <property type="match status" value="1"/>
</dbReference>
<keyword evidence="6 7" id="KW-0275">Fatty acid biosynthesis</keyword>
<dbReference type="InterPro" id="IPR003231">
    <property type="entry name" value="ACP"/>
</dbReference>
<keyword evidence="7" id="KW-0963">Cytoplasm</keyword>
<keyword evidence="4 7" id="KW-0276">Fatty acid metabolism</keyword>
<dbReference type="Proteomes" id="UP000018466">
    <property type="component" value="Unassembled WGS sequence"/>
</dbReference>
<dbReference type="HAMAP" id="MF_01217">
    <property type="entry name" value="Acyl_carrier"/>
    <property type="match status" value="1"/>
</dbReference>
<dbReference type="GeneID" id="86941506"/>
<comment type="similarity">
    <text evidence="7">Belongs to the acyl carrier protein (ACP) family.</text>
</comment>
<dbReference type="AlphaFoldDB" id="A0AA36Y3T4"/>
<dbReference type="GO" id="GO:0009245">
    <property type="term" value="P:lipid A biosynthetic process"/>
    <property type="evidence" value="ECO:0007669"/>
    <property type="project" value="TreeGrafter"/>
</dbReference>
<feature type="modified residue" description="O-(pantetheine 4'-phosphoryl)serine" evidence="7">
    <location>
        <position position="34"/>
    </location>
</feature>
<organism evidence="11 12">
    <name type="scientific">Stomatobaculum longum</name>
    <dbReference type="NCBI Taxonomy" id="796942"/>
    <lineage>
        <taxon>Bacteria</taxon>
        <taxon>Bacillati</taxon>
        <taxon>Bacillota</taxon>
        <taxon>Clostridia</taxon>
        <taxon>Lachnospirales</taxon>
        <taxon>Lachnospiraceae</taxon>
        <taxon>Stomatobaculum</taxon>
    </lineage>
</organism>
<dbReference type="EMBL" id="AGEL01000014">
    <property type="protein sequence ID" value="EHO15871.1"/>
    <property type="molecule type" value="Genomic_DNA"/>
</dbReference>